<gene>
    <name evidence="1" type="ORF">H0486_08440</name>
</gene>
<dbReference type="Pfam" id="PF14035">
    <property type="entry name" value="YlzJ"/>
    <property type="match status" value="1"/>
</dbReference>
<name>A0A839JYZ3_9FIRM</name>
<accession>A0A839JYZ3</accession>
<dbReference type="InterPro" id="IPR025619">
    <property type="entry name" value="YlzJ"/>
</dbReference>
<proteinExistence type="predicted"/>
<sequence>MLYTVMPLERIYSNRNEAIPKDKTMIPTEAEYKEISLPHGRIVTRREGDSYIIERINSTDMKDYLCDEYSPGKKYYH</sequence>
<dbReference type="Proteomes" id="UP000574276">
    <property type="component" value="Unassembled WGS sequence"/>
</dbReference>
<reference evidence="1 2" key="1">
    <citation type="submission" date="2020-07" db="EMBL/GenBank/DDBJ databases">
        <title>Characterization and genome sequencing of isolate MD1, a novel member within the family Lachnospiraceae.</title>
        <authorList>
            <person name="Rettenmaier R."/>
            <person name="Di Bello L."/>
            <person name="Zinser C."/>
            <person name="Scheitz K."/>
            <person name="Liebl W."/>
            <person name="Zverlov V."/>
        </authorList>
    </citation>
    <scope>NUCLEOTIDE SEQUENCE [LARGE SCALE GENOMIC DNA]</scope>
    <source>
        <strain evidence="1 2">MD1</strain>
    </source>
</reference>
<dbReference type="AlphaFoldDB" id="A0A839JYZ3"/>
<protein>
    <recommendedName>
        <fullName evidence="3">YlzJ-like protein</fullName>
    </recommendedName>
</protein>
<dbReference type="RefSeq" id="WP_228352591.1">
    <property type="nucleotide sequence ID" value="NZ_JACEGA010000001.1"/>
</dbReference>
<evidence type="ECO:0000313" key="1">
    <source>
        <dbReference type="EMBL" id="MBB2182903.1"/>
    </source>
</evidence>
<organism evidence="1 2">
    <name type="scientific">Variimorphobacter saccharofermentans</name>
    <dbReference type="NCBI Taxonomy" id="2755051"/>
    <lineage>
        <taxon>Bacteria</taxon>
        <taxon>Bacillati</taxon>
        <taxon>Bacillota</taxon>
        <taxon>Clostridia</taxon>
        <taxon>Lachnospirales</taxon>
        <taxon>Lachnospiraceae</taxon>
        <taxon>Variimorphobacter</taxon>
    </lineage>
</organism>
<keyword evidence="2" id="KW-1185">Reference proteome</keyword>
<evidence type="ECO:0008006" key="3">
    <source>
        <dbReference type="Google" id="ProtNLM"/>
    </source>
</evidence>
<comment type="caution">
    <text evidence="1">The sequence shown here is derived from an EMBL/GenBank/DDBJ whole genome shotgun (WGS) entry which is preliminary data.</text>
</comment>
<evidence type="ECO:0000313" key="2">
    <source>
        <dbReference type="Proteomes" id="UP000574276"/>
    </source>
</evidence>
<dbReference type="EMBL" id="JACEGA010000001">
    <property type="protein sequence ID" value="MBB2182903.1"/>
    <property type="molecule type" value="Genomic_DNA"/>
</dbReference>